<feature type="compositionally biased region" description="Low complexity" evidence="6">
    <location>
        <begin position="855"/>
        <end position="864"/>
    </location>
</feature>
<dbReference type="PANTHER" id="PTHR21567:SF9">
    <property type="entry name" value="CLIP-ASSOCIATING PROTEIN"/>
    <property type="match status" value="1"/>
</dbReference>
<dbReference type="GO" id="GO:0008017">
    <property type="term" value="F:microtubule binding"/>
    <property type="evidence" value="ECO:0007669"/>
    <property type="project" value="TreeGrafter"/>
</dbReference>
<feature type="domain" description="TOG" evidence="7">
    <location>
        <begin position="363"/>
        <end position="611"/>
    </location>
</feature>
<dbReference type="InterPro" id="IPR024395">
    <property type="entry name" value="CLASP_N_dom"/>
</dbReference>
<evidence type="ECO:0000313" key="9">
    <source>
        <dbReference type="Proteomes" id="UP000567179"/>
    </source>
</evidence>
<evidence type="ECO:0000313" key="8">
    <source>
        <dbReference type="EMBL" id="KAF5320725.1"/>
    </source>
</evidence>
<dbReference type="Gene3D" id="1.25.10.10">
    <property type="entry name" value="Leucine-rich Repeat Variant"/>
    <property type="match status" value="2"/>
</dbReference>
<evidence type="ECO:0000256" key="5">
    <source>
        <dbReference type="ARBA" id="ARBA00022776"/>
    </source>
</evidence>
<feature type="compositionally biased region" description="Low complexity" evidence="6">
    <location>
        <begin position="686"/>
        <end position="707"/>
    </location>
</feature>
<reference evidence="8 9" key="1">
    <citation type="journal article" date="2020" name="ISME J.">
        <title>Uncovering the hidden diversity of litter-decomposition mechanisms in mushroom-forming fungi.</title>
        <authorList>
            <person name="Floudas D."/>
            <person name="Bentzer J."/>
            <person name="Ahren D."/>
            <person name="Johansson T."/>
            <person name="Persson P."/>
            <person name="Tunlid A."/>
        </authorList>
    </citation>
    <scope>NUCLEOTIDE SEQUENCE [LARGE SCALE GENOMIC DNA]</scope>
    <source>
        <strain evidence="8 9">CBS 101986</strain>
    </source>
</reference>
<proteinExistence type="inferred from homology"/>
<keyword evidence="9" id="KW-1185">Reference proteome</keyword>
<dbReference type="EMBL" id="JAACJJ010000028">
    <property type="protein sequence ID" value="KAF5320725.1"/>
    <property type="molecule type" value="Genomic_DNA"/>
</dbReference>
<comment type="subcellular location">
    <subcellularLocation>
        <location evidence="1">Cytoplasm</location>
        <location evidence="1">Cytoskeleton</location>
        <location evidence="1">Spindle</location>
    </subcellularLocation>
</comment>
<evidence type="ECO:0000256" key="6">
    <source>
        <dbReference type="SAM" id="MobiDB-lite"/>
    </source>
</evidence>
<evidence type="ECO:0000256" key="1">
    <source>
        <dbReference type="ARBA" id="ARBA00004186"/>
    </source>
</evidence>
<evidence type="ECO:0000259" key="7">
    <source>
        <dbReference type="SMART" id="SM01349"/>
    </source>
</evidence>
<sequence>MDSGSALYEKLITQCKSNDVDVKVDALTKLAAQFERGGVEVPDVEALVNILKATLRTSNLHLTNAALSALPVILPAIISRPTAQNVANLPPTSSTSSLAVANNLDIATLRLALAAFLPPGGVIDRLGEKEKAQVKARETLVVLGGYAFRASPTGSTQALKASKGHEPPIAIFEKFMKEGGLASKVWKVREQSVLTLANIRRTHHLFPIRPYLSLLVDCLEDTDSHVRDVARVSVVELFTGPGVSDAARADLKKEMAKKGVRKTIVDGVLAKLLDGSINTPHGRETPEAGDGTATKKEYIPPSLALQGKRPLVASQSSSGGMSRTVSSSSTMPRPASRTAMVSPPPPSTPTSEITEVAAVYIASAKDLENEFAAMQKPFEGKETEHNWAARDTAIQRVRGMLKGDAHIRFSEPFFVALKEGFMQWSTKSLLTLRTTVALNTCALYTEMAIALGPQLDPHVDLLLTNLLKMAGFTKKITAQQSQTTVTTIIAHTSAQPRTILSLLWNTLQEKIVQARAYGVGHLKTYIEVHGHRAKNAIEGSGMLETLEKSLKRALADANPASREQARILFWVFQEVWPDRGASIMEGLDANARKQLEKACPSNKATVGLPPITPQVPKKTSVAAAIAASRAKAKAIATAPPSLRHQATSSSHMAAPRRAGSPSISPKNSTSSSRPLSPQSQVTPVPRRVVSTSNTRTTSTISHSRTLSNGSSDERSTSPSLSDSGMRRRISSPLVNSQSSATRKAAQVPLPPSPPTNVDRPSPHRQTAPRNTPRAPLNSSRSVAAIPVPPRPSLSAVFADNSDSLLMAQTVPIPDDTDSDDDQSVNLMSFSAPFEVYPPMKPQNGHNQTRSPMSDSQTSSLANTLSSSTISDISSIQQPIVEDVLRARAEQAESAAERLLELVEPDDESAPMDVMIPPSLNNNSYGLATPKPKPKPKPMNFAASRPKAPVTPNNRASAIMKQAALFMDSPAPARDGRSTSLLDVLQRQSQESGWWLKRKILLAQPEILNSSKSPDRIEELHNIISELEDGSAGVDSLKRLTLICMQLPAVEHSSPPLSPLSHPSGPTPLNFPNLIEAHNDVWEKDNTFDRFFKALIQYLAPERAEDELTYGLIVVYEVLESQVPYIEGKEADLFSMIMRVRFANKIHVLEGTNAIRDALASKVDPVYGLTTMHSSLKLFHSEAATPAESSDIKAATYAFGLMALGKFILRLPAEIAEEELPRLKSTLITSLNDKSSLIVREAAAAAIIAAQVVLQDETHLFTLLDGLADEKKNLLTYLFDKHGARGNGDFQGQNGVDKLEKEIRRLDTRTSTPLRGGL</sequence>
<comment type="similarity">
    <text evidence="2">Belongs to the CLASP family.</text>
</comment>
<dbReference type="GO" id="GO:1990023">
    <property type="term" value="C:mitotic spindle midzone"/>
    <property type="evidence" value="ECO:0007669"/>
    <property type="project" value="TreeGrafter"/>
</dbReference>
<dbReference type="OrthoDB" id="46159at2759"/>
<keyword evidence="4" id="KW-0493">Microtubule</keyword>
<feature type="compositionally biased region" description="Polar residues" evidence="6">
    <location>
        <begin position="732"/>
        <end position="741"/>
    </location>
</feature>
<accession>A0A8H5F1T7</accession>
<dbReference type="Proteomes" id="UP000567179">
    <property type="component" value="Unassembled WGS sequence"/>
</dbReference>
<dbReference type="GO" id="GO:0051301">
    <property type="term" value="P:cell division"/>
    <property type="evidence" value="ECO:0007669"/>
    <property type="project" value="UniProtKB-KW"/>
</dbReference>
<keyword evidence="3" id="KW-0132">Cell division</keyword>
<gene>
    <name evidence="8" type="ORF">D9619_000945</name>
</gene>
<feature type="compositionally biased region" description="Low complexity" evidence="6">
    <location>
        <begin position="660"/>
        <end position="679"/>
    </location>
</feature>
<dbReference type="GO" id="GO:0005881">
    <property type="term" value="C:cytoplasmic microtubule"/>
    <property type="evidence" value="ECO:0007669"/>
    <property type="project" value="TreeGrafter"/>
</dbReference>
<evidence type="ECO:0000256" key="2">
    <source>
        <dbReference type="ARBA" id="ARBA00009549"/>
    </source>
</evidence>
<dbReference type="GO" id="GO:0090307">
    <property type="term" value="P:mitotic spindle assembly"/>
    <property type="evidence" value="ECO:0007669"/>
    <property type="project" value="TreeGrafter"/>
</dbReference>
<dbReference type="GO" id="GO:0005815">
    <property type="term" value="C:microtubule organizing center"/>
    <property type="evidence" value="ECO:0007669"/>
    <property type="project" value="TreeGrafter"/>
</dbReference>
<feature type="compositionally biased region" description="Polar residues" evidence="6">
    <location>
        <begin position="843"/>
        <end position="854"/>
    </location>
</feature>
<protein>
    <recommendedName>
        <fullName evidence="7">TOG domain-containing protein</fullName>
    </recommendedName>
</protein>
<keyword evidence="5" id="KW-0498">Mitosis</keyword>
<dbReference type="SUPFAM" id="SSF48371">
    <property type="entry name" value="ARM repeat"/>
    <property type="match status" value="1"/>
</dbReference>
<comment type="caution">
    <text evidence="8">The sequence shown here is derived from an EMBL/GenBank/DDBJ whole genome shotgun (WGS) entry which is preliminary data.</text>
</comment>
<feature type="compositionally biased region" description="Low complexity" evidence="6">
    <location>
        <begin position="314"/>
        <end position="334"/>
    </location>
</feature>
<feature type="region of interest" description="Disordered" evidence="6">
    <location>
        <begin position="275"/>
        <end position="352"/>
    </location>
</feature>
<evidence type="ECO:0000256" key="4">
    <source>
        <dbReference type="ARBA" id="ARBA00022701"/>
    </source>
</evidence>
<dbReference type="GO" id="GO:0005876">
    <property type="term" value="C:spindle microtubule"/>
    <property type="evidence" value="ECO:0007669"/>
    <property type="project" value="TreeGrafter"/>
</dbReference>
<evidence type="ECO:0000256" key="3">
    <source>
        <dbReference type="ARBA" id="ARBA00022618"/>
    </source>
</evidence>
<dbReference type="SMART" id="SM01349">
    <property type="entry name" value="TOG"/>
    <property type="match status" value="1"/>
</dbReference>
<dbReference type="InterPro" id="IPR016024">
    <property type="entry name" value="ARM-type_fold"/>
</dbReference>
<feature type="region of interest" description="Disordered" evidence="6">
    <location>
        <begin position="833"/>
        <end position="864"/>
    </location>
</feature>
<name>A0A8H5F1T7_9AGAR</name>
<dbReference type="Pfam" id="PF12348">
    <property type="entry name" value="CLASP_N"/>
    <property type="match status" value="1"/>
</dbReference>
<organism evidence="8 9">
    <name type="scientific">Psilocybe cf. subviscida</name>
    <dbReference type="NCBI Taxonomy" id="2480587"/>
    <lineage>
        <taxon>Eukaryota</taxon>
        <taxon>Fungi</taxon>
        <taxon>Dikarya</taxon>
        <taxon>Basidiomycota</taxon>
        <taxon>Agaricomycotina</taxon>
        <taxon>Agaricomycetes</taxon>
        <taxon>Agaricomycetidae</taxon>
        <taxon>Agaricales</taxon>
        <taxon>Agaricineae</taxon>
        <taxon>Strophariaceae</taxon>
        <taxon>Psilocybe</taxon>
    </lineage>
</organism>
<dbReference type="InterPro" id="IPR011989">
    <property type="entry name" value="ARM-like"/>
</dbReference>
<dbReference type="PANTHER" id="PTHR21567">
    <property type="entry name" value="CLASP"/>
    <property type="match status" value="1"/>
</dbReference>
<keyword evidence="5" id="KW-0131">Cell cycle</keyword>
<feature type="region of interest" description="Disordered" evidence="6">
    <location>
        <begin position="635"/>
        <end position="788"/>
    </location>
</feature>
<dbReference type="InterPro" id="IPR034085">
    <property type="entry name" value="TOG"/>
</dbReference>